<dbReference type="GO" id="GO:0020037">
    <property type="term" value="F:heme binding"/>
    <property type="evidence" value="ECO:0007669"/>
    <property type="project" value="InterPro"/>
</dbReference>
<feature type="non-terminal residue" evidence="1">
    <location>
        <position position="1"/>
    </location>
</feature>
<dbReference type="InterPro" id="IPR036909">
    <property type="entry name" value="Cyt_c-like_dom_sf"/>
</dbReference>
<protein>
    <recommendedName>
        <fullName evidence="2">Cytochrome C</fullName>
    </recommendedName>
</protein>
<dbReference type="GO" id="GO:0009055">
    <property type="term" value="F:electron transfer activity"/>
    <property type="evidence" value="ECO:0007669"/>
    <property type="project" value="InterPro"/>
</dbReference>
<dbReference type="AlphaFoldDB" id="A0A3B0U1M9"/>
<name>A0A3B0U1M9_9ZZZZ</name>
<accession>A0A3B0U1M9</accession>
<gene>
    <name evidence="1" type="ORF">MNBD_BACTEROID04-1511</name>
</gene>
<evidence type="ECO:0008006" key="2">
    <source>
        <dbReference type="Google" id="ProtNLM"/>
    </source>
</evidence>
<dbReference type="EMBL" id="UOER01000299">
    <property type="protein sequence ID" value="VAW24755.1"/>
    <property type="molecule type" value="Genomic_DNA"/>
</dbReference>
<sequence length="81" mass="9326">EDFVKAVVAWASDPKEDKALMRGAVNQFKVMPKQLFKKEDLTKIAEYIYDNEIEQPAWFKSHFSTMHPNGMGSKKGMKMSN</sequence>
<organism evidence="1">
    <name type="scientific">hydrothermal vent metagenome</name>
    <dbReference type="NCBI Taxonomy" id="652676"/>
    <lineage>
        <taxon>unclassified sequences</taxon>
        <taxon>metagenomes</taxon>
        <taxon>ecological metagenomes</taxon>
    </lineage>
</organism>
<reference evidence="1" key="1">
    <citation type="submission" date="2018-06" db="EMBL/GenBank/DDBJ databases">
        <authorList>
            <person name="Zhirakovskaya E."/>
        </authorList>
    </citation>
    <scope>NUCLEOTIDE SEQUENCE</scope>
</reference>
<evidence type="ECO:0000313" key="1">
    <source>
        <dbReference type="EMBL" id="VAW24755.1"/>
    </source>
</evidence>
<dbReference type="Gene3D" id="1.10.760.10">
    <property type="entry name" value="Cytochrome c-like domain"/>
    <property type="match status" value="1"/>
</dbReference>
<proteinExistence type="predicted"/>